<accession>A0A4Q1D3P7</accession>
<evidence type="ECO:0000313" key="2">
    <source>
        <dbReference type="Proteomes" id="UP000290545"/>
    </source>
</evidence>
<dbReference type="EMBL" id="SDHZ01000002">
    <property type="protein sequence ID" value="RXK82948.1"/>
    <property type="molecule type" value="Genomic_DNA"/>
</dbReference>
<dbReference type="AlphaFoldDB" id="A0A4Q1D3P7"/>
<gene>
    <name evidence="1" type="ORF">ESB13_12530</name>
</gene>
<evidence type="ECO:0000313" key="1">
    <source>
        <dbReference type="EMBL" id="RXK82948.1"/>
    </source>
</evidence>
<keyword evidence="2" id="KW-1185">Reference proteome</keyword>
<protein>
    <submittedName>
        <fullName evidence="1">Uncharacterized protein</fullName>
    </submittedName>
</protein>
<sequence length="75" mass="8477">MNLESIPGTFTIPYRQTKVKVETKCSTYKCFVVHLPDADHEIFMSKDNLGSSHWNEAFKGETALARELGKLIEAC</sequence>
<comment type="caution">
    <text evidence="1">The sequence shown here is derived from an EMBL/GenBank/DDBJ whole genome shotgun (WGS) entry which is preliminary data.</text>
</comment>
<name>A0A4Q1D3P7_9BACT</name>
<dbReference type="RefSeq" id="WP_129003774.1">
    <property type="nucleotide sequence ID" value="NZ_SDHZ01000002.1"/>
</dbReference>
<proteinExistence type="predicted"/>
<reference evidence="1 2" key="1">
    <citation type="submission" date="2019-01" db="EMBL/GenBank/DDBJ databases">
        <title>Filimonas sp. strain TTM-71.</title>
        <authorList>
            <person name="Chen W.-M."/>
        </authorList>
    </citation>
    <scope>NUCLEOTIDE SEQUENCE [LARGE SCALE GENOMIC DNA]</scope>
    <source>
        <strain evidence="1 2">TTM-71</strain>
    </source>
</reference>
<dbReference type="Proteomes" id="UP000290545">
    <property type="component" value="Unassembled WGS sequence"/>
</dbReference>
<organism evidence="1 2">
    <name type="scientific">Filimonas effusa</name>
    <dbReference type="NCBI Taxonomy" id="2508721"/>
    <lineage>
        <taxon>Bacteria</taxon>
        <taxon>Pseudomonadati</taxon>
        <taxon>Bacteroidota</taxon>
        <taxon>Chitinophagia</taxon>
        <taxon>Chitinophagales</taxon>
        <taxon>Chitinophagaceae</taxon>
        <taxon>Filimonas</taxon>
    </lineage>
</organism>
<dbReference type="OrthoDB" id="680660at2"/>